<dbReference type="OrthoDB" id="2738800at2759"/>
<feature type="domain" description="DUF6570" evidence="2">
    <location>
        <begin position="183"/>
        <end position="336"/>
    </location>
</feature>
<organism evidence="3 4">
    <name type="scientific">Lentinus tigrinus ALCF2SS1-6</name>
    <dbReference type="NCBI Taxonomy" id="1328759"/>
    <lineage>
        <taxon>Eukaryota</taxon>
        <taxon>Fungi</taxon>
        <taxon>Dikarya</taxon>
        <taxon>Basidiomycota</taxon>
        <taxon>Agaricomycotina</taxon>
        <taxon>Agaricomycetes</taxon>
        <taxon>Polyporales</taxon>
        <taxon>Polyporaceae</taxon>
        <taxon>Lentinus</taxon>
    </lineage>
</organism>
<dbReference type="Pfam" id="PF20209">
    <property type="entry name" value="DUF6570"/>
    <property type="match status" value="1"/>
</dbReference>
<accession>A0A5C2SST4</accession>
<feature type="domain" description="Helitron helicase-like" evidence="1">
    <location>
        <begin position="483"/>
        <end position="679"/>
    </location>
</feature>
<name>A0A5C2SST4_9APHY</name>
<dbReference type="InterPro" id="IPR046700">
    <property type="entry name" value="DUF6570"/>
</dbReference>
<dbReference type="InterPro" id="IPR025476">
    <property type="entry name" value="Helitron_helicase-like"/>
</dbReference>
<evidence type="ECO:0000313" key="4">
    <source>
        <dbReference type="Proteomes" id="UP000313359"/>
    </source>
</evidence>
<gene>
    <name evidence="3" type="ORF">L227DRAFT_495409</name>
</gene>
<reference evidence="3" key="1">
    <citation type="journal article" date="2018" name="Genome Biol. Evol.">
        <title>Genomics and development of Lentinus tigrinus, a white-rot wood-decaying mushroom with dimorphic fruiting bodies.</title>
        <authorList>
            <person name="Wu B."/>
            <person name="Xu Z."/>
            <person name="Knudson A."/>
            <person name="Carlson A."/>
            <person name="Chen N."/>
            <person name="Kovaka S."/>
            <person name="LaButti K."/>
            <person name="Lipzen A."/>
            <person name="Pennachio C."/>
            <person name="Riley R."/>
            <person name="Schakwitz W."/>
            <person name="Umezawa K."/>
            <person name="Ohm R.A."/>
            <person name="Grigoriev I.V."/>
            <person name="Nagy L.G."/>
            <person name="Gibbons J."/>
            <person name="Hibbett D."/>
        </authorList>
    </citation>
    <scope>NUCLEOTIDE SEQUENCE [LARGE SCALE GENOMIC DNA]</scope>
    <source>
        <strain evidence="3">ALCF2SS1-6</strain>
    </source>
</reference>
<dbReference type="STRING" id="1328759.A0A5C2SST4"/>
<dbReference type="Pfam" id="PF14214">
    <property type="entry name" value="Helitron_like_N"/>
    <property type="match status" value="1"/>
</dbReference>
<evidence type="ECO:0000259" key="2">
    <source>
        <dbReference type="Pfam" id="PF20209"/>
    </source>
</evidence>
<dbReference type="Proteomes" id="UP000313359">
    <property type="component" value="Unassembled WGS sequence"/>
</dbReference>
<evidence type="ECO:0000313" key="3">
    <source>
        <dbReference type="EMBL" id="RPD64416.1"/>
    </source>
</evidence>
<keyword evidence="4" id="KW-1185">Reference proteome</keyword>
<evidence type="ECO:0000259" key="1">
    <source>
        <dbReference type="Pfam" id="PF14214"/>
    </source>
</evidence>
<dbReference type="AlphaFoldDB" id="A0A5C2SST4"/>
<sequence length="679" mass="77217">MWRTRDLKQLTTSHRIRVLARDTTPLLIEKLAHHECTRNCIHYLVKFTTLATPRTNVQLDRPHPIARTLITPSATSYLPIVDDTLRHFIIEEWQRTFSTENFKLLPCAACARRTQSHDIELIHPRDIDLTLLRNDALPPAVVPTTYAFDLYDRAILYPKGMSDPWSISSLRICPTCRTELIDRQRMPKLCLANWLYYGHDELPTNVADALALSTHVDRSLIARARSTRISFRFNQTRSDNDIDQEGPSPVNEGRRVPQRYLKGNVLIMPQNSTQLTTVLPPSSSVIRDTLCALFVGRTQPTILSINKMQPLLTRKSIIETLINFLVAKNPHYAVNHVNFFGFSRSNLDALFQPGLGDADVGVPSAMEMGFVEDSPAFRATTSDYTHRTDAEPPTDSEDLLMENVGYTSGDQSPLAYREMKMHALSYCLNGGRFLCSKPGDRFVPDFHNPQLLTWLFPHLDPWGIGGFHHPNRAVEISMEDQLKYLLQLDEGRFERDPDFAFVYYNILQKKSVCDSVRFRVKASRQRETVASLLAVDQPLLHQMIASYERDPNYKPTTPHELDILHLVDSVATVLPNIPGTTGHKLSMRNEIRSLVNFHGTPAFFITLNPSDVHHPLVRLFAGEQICLEDAAVGERLLSWQRQLLVAKNPAACATFFHTMITHFLHVILRYGKPEKGLFG</sequence>
<feature type="non-terminal residue" evidence="3">
    <location>
        <position position="679"/>
    </location>
</feature>
<proteinExistence type="predicted"/>
<dbReference type="EMBL" id="ML122254">
    <property type="protein sequence ID" value="RPD64416.1"/>
    <property type="molecule type" value="Genomic_DNA"/>
</dbReference>
<protein>
    <submittedName>
        <fullName evidence="3">Uncharacterized protein</fullName>
    </submittedName>
</protein>